<dbReference type="AlphaFoldDB" id="A0A2M7VH72"/>
<dbReference type="SUPFAM" id="SSF52313">
    <property type="entry name" value="Ribosomal protein S2"/>
    <property type="match status" value="1"/>
</dbReference>
<evidence type="ECO:0000256" key="6">
    <source>
        <dbReference type="RuleBase" id="RU003631"/>
    </source>
</evidence>
<dbReference type="InterPro" id="IPR001865">
    <property type="entry name" value="Ribosomal_uS2"/>
</dbReference>
<protein>
    <recommendedName>
        <fullName evidence="4 5">Small ribosomal subunit protein uS2</fullName>
    </recommendedName>
</protein>
<evidence type="ECO:0000313" key="7">
    <source>
        <dbReference type="EMBL" id="PIZ99902.1"/>
    </source>
</evidence>
<evidence type="ECO:0000313" key="8">
    <source>
        <dbReference type="Proteomes" id="UP000230405"/>
    </source>
</evidence>
<sequence length="246" mass="27501">MLKIWLKNCLDGGKRKNNMTVELIDLLKAGVHFGHTKAKRHPGMEPYIFGIKQNISLIDLEQTQIKLEEATKFAEEVTANNGVILFVSSKKQASEIVKQAAITAGMPYINTRWLGGTFTNFDNIISLSKKLKRMEEQNAKGEWSRYTKKESLEKEREVVKLKSMVEGIASMEKLPQAVFLVDVKKDETALAEAKKKKIPIIAICDSNSNPKLIDYPIPGNDDAVKSIQILTNAIADACVLGKKKQK</sequence>
<dbReference type="Pfam" id="PF00318">
    <property type="entry name" value="Ribosomal_S2"/>
    <property type="match status" value="1"/>
</dbReference>
<comment type="caution">
    <text evidence="7">The sequence shown here is derived from an EMBL/GenBank/DDBJ whole genome shotgun (WGS) entry which is preliminary data.</text>
</comment>
<dbReference type="InterPro" id="IPR018130">
    <property type="entry name" value="Ribosomal_uS2_CS"/>
</dbReference>
<accession>A0A2M7VH72</accession>
<dbReference type="GO" id="GO:0022627">
    <property type="term" value="C:cytosolic small ribosomal subunit"/>
    <property type="evidence" value="ECO:0007669"/>
    <property type="project" value="TreeGrafter"/>
</dbReference>
<reference evidence="8" key="1">
    <citation type="submission" date="2017-09" db="EMBL/GenBank/DDBJ databases">
        <title>Depth-based differentiation of microbial function through sediment-hosted aquifers and enrichment of novel symbionts in the deep terrestrial subsurface.</title>
        <authorList>
            <person name="Probst A.J."/>
            <person name="Ladd B."/>
            <person name="Jarett J.K."/>
            <person name="Geller-Mcgrath D.E."/>
            <person name="Sieber C.M.K."/>
            <person name="Emerson J.B."/>
            <person name="Anantharaman K."/>
            <person name="Thomas B.C."/>
            <person name="Malmstrom R."/>
            <person name="Stieglmeier M."/>
            <person name="Klingl A."/>
            <person name="Woyke T."/>
            <person name="Ryan C.M."/>
            <person name="Banfield J.F."/>
        </authorList>
    </citation>
    <scope>NUCLEOTIDE SEQUENCE [LARGE SCALE GENOMIC DNA]</scope>
</reference>
<dbReference type="HAMAP" id="MF_00291_B">
    <property type="entry name" value="Ribosomal_uS2_B"/>
    <property type="match status" value="1"/>
</dbReference>
<evidence type="ECO:0000256" key="4">
    <source>
        <dbReference type="ARBA" id="ARBA00035256"/>
    </source>
</evidence>
<gene>
    <name evidence="5 7" type="primary">rpsB</name>
    <name evidence="7" type="ORF">COX77_00130</name>
</gene>
<dbReference type="Gene3D" id="1.10.287.610">
    <property type="entry name" value="Helix hairpin bin"/>
    <property type="match status" value="1"/>
</dbReference>
<dbReference type="InterPro" id="IPR005706">
    <property type="entry name" value="Ribosomal_uS2_bac/mit/plastid"/>
</dbReference>
<dbReference type="PROSITE" id="PS00963">
    <property type="entry name" value="RIBOSOMAL_S2_2"/>
    <property type="match status" value="1"/>
</dbReference>
<dbReference type="GO" id="GO:0003735">
    <property type="term" value="F:structural constituent of ribosome"/>
    <property type="evidence" value="ECO:0007669"/>
    <property type="project" value="InterPro"/>
</dbReference>
<comment type="similarity">
    <text evidence="1 5 6">Belongs to the universal ribosomal protein uS2 family.</text>
</comment>
<keyword evidence="3 5" id="KW-0687">Ribonucleoprotein</keyword>
<proteinExistence type="inferred from homology"/>
<organism evidence="7 8">
    <name type="scientific">Candidatus Komeilibacteria bacterium CG_4_10_14_0_2_um_filter_37_10</name>
    <dbReference type="NCBI Taxonomy" id="1974470"/>
    <lineage>
        <taxon>Bacteria</taxon>
        <taxon>Candidatus Komeiliibacteriota</taxon>
    </lineage>
</organism>
<evidence type="ECO:0000256" key="5">
    <source>
        <dbReference type="HAMAP-Rule" id="MF_00291"/>
    </source>
</evidence>
<dbReference type="PROSITE" id="PS00962">
    <property type="entry name" value="RIBOSOMAL_S2_1"/>
    <property type="match status" value="1"/>
</dbReference>
<dbReference type="Gene3D" id="3.40.50.10490">
    <property type="entry name" value="Glucose-6-phosphate isomerase like protein, domain 1"/>
    <property type="match status" value="1"/>
</dbReference>
<dbReference type="PANTHER" id="PTHR12534:SF0">
    <property type="entry name" value="SMALL RIBOSOMAL SUBUNIT PROTEIN US2M"/>
    <property type="match status" value="1"/>
</dbReference>
<dbReference type="PANTHER" id="PTHR12534">
    <property type="entry name" value="30S RIBOSOMAL PROTEIN S2 PROKARYOTIC AND ORGANELLAR"/>
    <property type="match status" value="1"/>
</dbReference>
<dbReference type="Proteomes" id="UP000230405">
    <property type="component" value="Unassembled WGS sequence"/>
</dbReference>
<evidence type="ECO:0000256" key="1">
    <source>
        <dbReference type="ARBA" id="ARBA00006242"/>
    </source>
</evidence>
<dbReference type="NCBIfam" id="TIGR01011">
    <property type="entry name" value="rpsB_bact"/>
    <property type="match status" value="1"/>
</dbReference>
<dbReference type="EMBL" id="PFPO01000004">
    <property type="protein sequence ID" value="PIZ99902.1"/>
    <property type="molecule type" value="Genomic_DNA"/>
</dbReference>
<dbReference type="InterPro" id="IPR023591">
    <property type="entry name" value="Ribosomal_uS2_flav_dom_sf"/>
</dbReference>
<evidence type="ECO:0000256" key="2">
    <source>
        <dbReference type="ARBA" id="ARBA00022980"/>
    </source>
</evidence>
<evidence type="ECO:0000256" key="3">
    <source>
        <dbReference type="ARBA" id="ARBA00023274"/>
    </source>
</evidence>
<dbReference type="CDD" id="cd01425">
    <property type="entry name" value="RPS2"/>
    <property type="match status" value="1"/>
</dbReference>
<name>A0A2M7VH72_9BACT</name>
<dbReference type="GO" id="GO:0006412">
    <property type="term" value="P:translation"/>
    <property type="evidence" value="ECO:0007669"/>
    <property type="project" value="UniProtKB-UniRule"/>
</dbReference>
<keyword evidence="2 5" id="KW-0689">Ribosomal protein</keyword>
<dbReference type="PRINTS" id="PR00395">
    <property type="entry name" value="RIBOSOMALS2"/>
</dbReference>